<organism evidence="7">
    <name type="scientific">marine sediment metagenome</name>
    <dbReference type="NCBI Taxonomy" id="412755"/>
    <lineage>
        <taxon>unclassified sequences</taxon>
        <taxon>metagenomes</taxon>
        <taxon>ecological metagenomes</taxon>
    </lineage>
</organism>
<dbReference type="FunFam" id="3.10.20.30:FF:000020">
    <property type="entry name" value="Xanthine dehydrogenase iron-sulfur subunit"/>
    <property type="match status" value="1"/>
</dbReference>
<dbReference type="Pfam" id="PF01799">
    <property type="entry name" value="Fer2_2"/>
    <property type="match status" value="1"/>
</dbReference>
<dbReference type="Gene3D" id="3.10.20.30">
    <property type="match status" value="1"/>
</dbReference>
<evidence type="ECO:0000259" key="6">
    <source>
        <dbReference type="PROSITE" id="PS51085"/>
    </source>
</evidence>
<dbReference type="InterPro" id="IPR006058">
    <property type="entry name" value="2Fe2S_fd_BS"/>
</dbReference>
<evidence type="ECO:0000256" key="4">
    <source>
        <dbReference type="ARBA" id="ARBA00023004"/>
    </source>
</evidence>
<dbReference type="FunFam" id="1.10.150.120:FF:000003">
    <property type="entry name" value="Carbon monoxide dehydrogenase, small subunit"/>
    <property type="match status" value="1"/>
</dbReference>
<dbReference type="GO" id="GO:0016491">
    <property type="term" value="F:oxidoreductase activity"/>
    <property type="evidence" value="ECO:0007669"/>
    <property type="project" value="UniProtKB-KW"/>
</dbReference>
<dbReference type="SUPFAM" id="SSF54292">
    <property type="entry name" value="2Fe-2S ferredoxin-like"/>
    <property type="match status" value="1"/>
</dbReference>
<keyword evidence="4" id="KW-0408">Iron</keyword>
<dbReference type="GO" id="GO:0051537">
    <property type="term" value="F:2 iron, 2 sulfur cluster binding"/>
    <property type="evidence" value="ECO:0007669"/>
    <property type="project" value="UniProtKB-KW"/>
</dbReference>
<feature type="domain" description="2Fe-2S ferredoxin-type" evidence="6">
    <location>
        <begin position="3"/>
        <end position="79"/>
    </location>
</feature>
<reference evidence="7" key="1">
    <citation type="journal article" date="2015" name="Nature">
        <title>Complex archaea that bridge the gap between prokaryotes and eukaryotes.</title>
        <authorList>
            <person name="Spang A."/>
            <person name="Saw J.H."/>
            <person name="Jorgensen S.L."/>
            <person name="Zaremba-Niedzwiedzka K."/>
            <person name="Martijn J."/>
            <person name="Lind A.E."/>
            <person name="van Eijk R."/>
            <person name="Schleper C."/>
            <person name="Guy L."/>
            <person name="Ettema T.J."/>
        </authorList>
    </citation>
    <scope>NUCLEOTIDE SEQUENCE</scope>
</reference>
<keyword evidence="3" id="KW-0560">Oxidoreductase</keyword>
<keyword evidence="5" id="KW-0411">Iron-sulfur</keyword>
<evidence type="ECO:0000256" key="1">
    <source>
        <dbReference type="ARBA" id="ARBA00022714"/>
    </source>
</evidence>
<dbReference type="PROSITE" id="PS00197">
    <property type="entry name" value="2FE2S_FER_1"/>
    <property type="match status" value="1"/>
</dbReference>
<evidence type="ECO:0000256" key="3">
    <source>
        <dbReference type="ARBA" id="ARBA00023002"/>
    </source>
</evidence>
<dbReference type="Pfam" id="PF00111">
    <property type="entry name" value="Fer2"/>
    <property type="match status" value="1"/>
</dbReference>
<proteinExistence type="predicted"/>
<dbReference type="PANTHER" id="PTHR44379">
    <property type="entry name" value="OXIDOREDUCTASE WITH IRON-SULFUR SUBUNIT"/>
    <property type="match status" value="1"/>
</dbReference>
<dbReference type="CDD" id="cd00207">
    <property type="entry name" value="fer2"/>
    <property type="match status" value="1"/>
</dbReference>
<dbReference type="SUPFAM" id="SSF47741">
    <property type="entry name" value="CO dehydrogenase ISP C-domain like"/>
    <property type="match status" value="1"/>
</dbReference>
<protein>
    <recommendedName>
        <fullName evidence="6">2Fe-2S ferredoxin-type domain-containing protein</fullName>
    </recommendedName>
</protein>
<dbReference type="PROSITE" id="PS51085">
    <property type="entry name" value="2FE2S_FER_2"/>
    <property type="match status" value="1"/>
</dbReference>
<dbReference type="InterPro" id="IPR002888">
    <property type="entry name" value="2Fe-2S-bd"/>
</dbReference>
<dbReference type="InterPro" id="IPR036010">
    <property type="entry name" value="2Fe-2S_ferredoxin-like_sf"/>
</dbReference>
<comment type="caution">
    <text evidence="7">The sequence shown here is derived from an EMBL/GenBank/DDBJ whole genome shotgun (WGS) entry which is preliminary data.</text>
</comment>
<evidence type="ECO:0000313" key="7">
    <source>
        <dbReference type="EMBL" id="KKK90128.1"/>
    </source>
</evidence>
<dbReference type="InterPro" id="IPR001041">
    <property type="entry name" value="2Fe-2S_ferredoxin-type"/>
</dbReference>
<dbReference type="InterPro" id="IPR051452">
    <property type="entry name" value="Diverse_Oxidoreductases"/>
</dbReference>
<dbReference type="InterPro" id="IPR036884">
    <property type="entry name" value="2Fe-2S-bd_dom_sf"/>
</dbReference>
<dbReference type="Gene3D" id="1.10.150.120">
    <property type="entry name" value="[2Fe-2S]-binding domain"/>
    <property type="match status" value="1"/>
</dbReference>
<sequence length="159" mass="16986">MEITVRFTVNGKKKTVTTDTARPLLDVLREDLHLTGAKYGCGEGRCGACTVLMDGKKILSCVTAVAEADKKTITTIEGLAKGNSLHPVQQAFLAEGAMQCGYCTSGMIMAAVAFLEKNPNPTDEEIATGMNVNLCRCNGYPKILKAVRLAAKKCRGKNS</sequence>
<dbReference type="GO" id="GO:0046872">
    <property type="term" value="F:metal ion binding"/>
    <property type="evidence" value="ECO:0007669"/>
    <property type="project" value="UniProtKB-KW"/>
</dbReference>
<name>A0A0F8Z8Q5_9ZZZZ</name>
<dbReference type="EMBL" id="LAZR01049229">
    <property type="protein sequence ID" value="KKK90128.1"/>
    <property type="molecule type" value="Genomic_DNA"/>
</dbReference>
<evidence type="ECO:0000256" key="2">
    <source>
        <dbReference type="ARBA" id="ARBA00022723"/>
    </source>
</evidence>
<dbReference type="InterPro" id="IPR012675">
    <property type="entry name" value="Beta-grasp_dom_sf"/>
</dbReference>
<keyword evidence="2" id="KW-0479">Metal-binding</keyword>
<accession>A0A0F8Z8Q5</accession>
<dbReference type="AlphaFoldDB" id="A0A0F8Z8Q5"/>
<dbReference type="PANTHER" id="PTHR44379:SF2">
    <property type="entry name" value="BLR6218 PROTEIN"/>
    <property type="match status" value="1"/>
</dbReference>
<evidence type="ECO:0000256" key="5">
    <source>
        <dbReference type="ARBA" id="ARBA00023014"/>
    </source>
</evidence>
<gene>
    <name evidence="7" type="ORF">LCGC14_2726200</name>
</gene>
<keyword evidence="1" id="KW-0001">2Fe-2S</keyword>